<evidence type="ECO:0000256" key="5">
    <source>
        <dbReference type="ARBA" id="ARBA00022807"/>
    </source>
</evidence>
<dbReference type="AlphaFoldDB" id="A0A069DX51"/>
<dbReference type="PRINTS" id="PR00706">
    <property type="entry name" value="PYROGLUPTASE"/>
</dbReference>
<protein>
    <submittedName>
        <fullName evidence="6">Putative pyroglutamyl peptidase</fullName>
    </submittedName>
</protein>
<dbReference type="GO" id="GO:0006508">
    <property type="term" value="P:proteolysis"/>
    <property type="evidence" value="ECO:0007669"/>
    <property type="project" value="UniProtKB-KW"/>
</dbReference>
<keyword evidence="3" id="KW-0645">Protease</keyword>
<evidence type="ECO:0000256" key="2">
    <source>
        <dbReference type="ARBA" id="ARBA00022490"/>
    </source>
</evidence>
<comment type="similarity">
    <text evidence="1">Belongs to the peptidase C15 family.</text>
</comment>
<reference evidence="6" key="1">
    <citation type="journal article" date="2015" name="J. Med. Entomol.">
        <title>A Deep Insight Into the Sialotranscriptome of the Chagas Disease Vector, Panstrongylus megistus (Hemiptera: Heteroptera).</title>
        <authorList>
            <person name="Ribeiro J.M."/>
            <person name="Schwarz A."/>
            <person name="Francischetti I.M."/>
        </authorList>
    </citation>
    <scope>NUCLEOTIDE SEQUENCE</scope>
    <source>
        <tissue evidence="6">Salivary glands</tissue>
    </source>
</reference>
<dbReference type="Gene3D" id="3.40.630.20">
    <property type="entry name" value="Peptidase C15, pyroglutamyl peptidase I-like"/>
    <property type="match status" value="1"/>
</dbReference>
<dbReference type="InterPro" id="IPR000816">
    <property type="entry name" value="Peptidase_C15"/>
</dbReference>
<proteinExistence type="evidence at transcript level"/>
<dbReference type="GO" id="GO:0016920">
    <property type="term" value="F:pyroglutamyl-peptidase activity"/>
    <property type="evidence" value="ECO:0007669"/>
    <property type="project" value="InterPro"/>
</dbReference>
<evidence type="ECO:0000256" key="1">
    <source>
        <dbReference type="ARBA" id="ARBA00006641"/>
    </source>
</evidence>
<keyword evidence="5" id="KW-0788">Thiol protease</keyword>
<dbReference type="InterPro" id="IPR016125">
    <property type="entry name" value="Peptidase_C15-like"/>
</dbReference>
<organism evidence="6">
    <name type="scientific">Panstrongylus megistus</name>
    <dbReference type="NCBI Taxonomy" id="65343"/>
    <lineage>
        <taxon>Eukaryota</taxon>
        <taxon>Metazoa</taxon>
        <taxon>Ecdysozoa</taxon>
        <taxon>Arthropoda</taxon>
        <taxon>Hexapoda</taxon>
        <taxon>Insecta</taxon>
        <taxon>Pterygota</taxon>
        <taxon>Neoptera</taxon>
        <taxon>Paraneoptera</taxon>
        <taxon>Hemiptera</taxon>
        <taxon>Heteroptera</taxon>
        <taxon>Panheteroptera</taxon>
        <taxon>Cimicomorpha</taxon>
        <taxon>Reduviidae</taxon>
        <taxon>Triatominae</taxon>
        <taxon>Panstrongylus</taxon>
    </lineage>
</organism>
<keyword evidence="2" id="KW-0963">Cytoplasm</keyword>
<dbReference type="PANTHER" id="PTHR23402">
    <property type="entry name" value="PROTEASE FAMILY C15 PYROGLUTAMYL-PEPTIDASE I-RELATED"/>
    <property type="match status" value="1"/>
</dbReference>
<dbReference type="MEROPS" id="C15.A03"/>
<name>A0A069DX51_9HEMI</name>
<sequence>TSNNVIVVTGFGPFGPHKVNDSWECVKRLKALNLEDELGITLVIQKIPVLYSASVKEVPFLWENHKPALMIHVGVHNTGNIVIERVARKMGYNKPDVSGLYPETCCCPIGTEECISTGLDLKSIISSVDSRGITISESTNAGNFLCEYTYYVSLCQDPKKTLFIHIPPAGTGPAVEDKTFALRNIIIAVYKQLMNEKLVNSRF</sequence>
<dbReference type="SUPFAM" id="SSF53182">
    <property type="entry name" value="Pyrrolidone carboxyl peptidase (pyroglutamate aminopeptidase)"/>
    <property type="match status" value="1"/>
</dbReference>
<dbReference type="PANTHER" id="PTHR23402:SF1">
    <property type="entry name" value="PYROGLUTAMYL-PEPTIDASE I"/>
    <property type="match status" value="1"/>
</dbReference>
<dbReference type="InterPro" id="IPR036440">
    <property type="entry name" value="Peptidase_C15-like_sf"/>
</dbReference>
<evidence type="ECO:0000256" key="3">
    <source>
        <dbReference type="ARBA" id="ARBA00022670"/>
    </source>
</evidence>
<dbReference type="PIRSF" id="PIRSF015592">
    <property type="entry name" value="Prld-crbxl_pptds"/>
    <property type="match status" value="1"/>
</dbReference>
<dbReference type="EMBL" id="GBGD01002980">
    <property type="protein sequence ID" value="JAC85909.1"/>
    <property type="molecule type" value="mRNA"/>
</dbReference>
<evidence type="ECO:0000313" key="6">
    <source>
        <dbReference type="EMBL" id="JAC85909.1"/>
    </source>
</evidence>
<accession>A0A069DX51</accession>
<dbReference type="Pfam" id="PF01470">
    <property type="entry name" value="Peptidase_C15"/>
    <property type="match status" value="1"/>
</dbReference>
<dbReference type="GO" id="GO:0005829">
    <property type="term" value="C:cytosol"/>
    <property type="evidence" value="ECO:0007669"/>
    <property type="project" value="InterPro"/>
</dbReference>
<keyword evidence="4" id="KW-0378">Hydrolase</keyword>
<feature type="non-terminal residue" evidence="6">
    <location>
        <position position="1"/>
    </location>
</feature>
<evidence type="ECO:0000256" key="4">
    <source>
        <dbReference type="ARBA" id="ARBA00022801"/>
    </source>
</evidence>